<organism evidence="2 3">
    <name type="scientific">Hungatella hathewayi</name>
    <dbReference type="NCBI Taxonomy" id="154046"/>
    <lineage>
        <taxon>Bacteria</taxon>
        <taxon>Bacillati</taxon>
        <taxon>Bacillota</taxon>
        <taxon>Clostridia</taxon>
        <taxon>Lachnospirales</taxon>
        <taxon>Lachnospiraceae</taxon>
        <taxon>Hungatella</taxon>
    </lineage>
</organism>
<evidence type="ECO:0000313" key="3">
    <source>
        <dbReference type="Proteomes" id="UP000095651"/>
    </source>
</evidence>
<feature type="chain" id="PRO_5008017640" description="Lipoprotein" evidence="1">
    <location>
        <begin position="31"/>
        <end position="257"/>
    </location>
</feature>
<sequence>MKGLRMRIVMAAVVCVCLAACGGKRSTANAETPEAAVKSAMEALQALDLRTFNACTDNYVSTERNWLGIPVERRYRVFNELQQPGILQGAKERSNQAFAEKMVENLSWEIIGETTEGGQSVITLRITNTDMSNVMGYYTVHILEKMAGGRGTGLKELFEEIAESDYDRGGVLPFLDEAEGSVTTDVEVTVCRENNRWIMKITDPFVEAFMGNFGTGEFSDEVKVRIDELEKEYEKKMDQWGEDFGSRIEQWVEGFFD</sequence>
<evidence type="ECO:0000313" key="2">
    <source>
        <dbReference type="EMBL" id="CUN86863.1"/>
    </source>
</evidence>
<reference evidence="2 3" key="1">
    <citation type="submission" date="2015-09" db="EMBL/GenBank/DDBJ databases">
        <authorList>
            <consortium name="Pathogen Informatics"/>
        </authorList>
    </citation>
    <scope>NUCLEOTIDE SEQUENCE [LARGE SCALE GENOMIC DNA]</scope>
    <source>
        <strain evidence="2 3">2789STDY5608850</strain>
    </source>
</reference>
<gene>
    <name evidence="2" type="ORF">ERS852407_01312</name>
</gene>
<accession>A0A174AF70</accession>
<evidence type="ECO:0000256" key="1">
    <source>
        <dbReference type="SAM" id="SignalP"/>
    </source>
</evidence>
<protein>
    <recommendedName>
        <fullName evidence="4">Lipoprotein</fullName>
    </recommendedName>
</protein>
<dbReference type="Proteomes" id="UP000095651">
    <property type="component" value="Unassembled WGS sequence"/>
</dbReference>
<name>A0A174AF70_9FIRM</name>
<dbReference type="AlphaFoldDB" id="A0A174AF70"/>
<dbReference type="EMBL" id="CYZE01000002">
    <property type="protein sequence ID" value="CUN86863.1"/>
    <property type="molecule type" value="Genomic_DNA"/>
</dbReference>
<dbReference type="RefSeq" id="WP_055653567.1">
    <property type="nucleotide sequence ID" value="NZ_CABIXC010000002.1"/>
</dbReference>
<feature type="signal peptide" evidence="1">
    <location>
        <begin position="1"/>
        <end position="30"/>
    </location>
</feature>
<evidence type="ECO:0008006" key="4">
    <source>
        <dbReference type="Google" id="ProtNLM"/>
    </source>
</evidence>
<proteinExistence type="predicted"/>
<keyword evidence="1" id="KW-0732">Signal</keyword>